<evidence type="ECO:0000256" key="7">
    <source>
        <dbReference type="ARBA" id="ARBA00024900"/>
    </source>
</evidence>
<keyword evidence="8" id="KW-0560">Oxidoreductase</keyword>
<organism evidence="10 11">
    <name type="scientific">Sporosarcina pasteurii</name>
    <name type="common">Bacillus pasteurii</name>
    <dbReference type="NCBI Taxonomy" id="1474"/>
    <lineage>
        <taxon>Bacteria</taxon>
        <taxon>Bacillati</taxon>
        <taxon>Bacillota</taxon>
        <taxon>Bacilli</taxon>
        <taxon>Bacillales</taxon>
        <taxon>Caryophanaceae</taxon>
        <taxon>Sporosarcina</taxon>
    </lineage>
</organism>
<dbReference type="EC" id="1.15.1.1" evidence="8"/>
<dbReference type="Proteomes" id="UP000254519">
    <property type="component" value="Unassembled WGS sequence"/>
</dbReference>
<keyword evidence="2 8" id="KW-0479">Metal-binding</keyword>
<dbReference type="PRINTS" id="PR00068">
    <property type="entry name" value="CUZNDISMTASE"/>
</dbReference>
<feature type="domain" description="Superoxide dismutase copper/zinc binding" evidence="9">
    <location>
        <begin position="50"/>
        <end position="181"/>
    </location>
</feature>
<evidence type="ECO:0000256" key="4">
    <source>
        <dbReference type="ARBA" id="ARBA00022833"/>
    </source>
</evidence>
<comment type="cofactor">
    <cofactor evidence="8">
        <name>Zn(2+)</name>
        <dbReference type="ChEBI" id="CHEBI:29105"/>
    </cofactor>
    <text evidence="8">Binds 1 zinc ion per subunit.</text>
</comment>
<dbReference type="PROSITE" id="PS51257">
    <property type="entry name" value="PROKAR_LIPOPROTEIN"/>
    <property type="match status" value="1"/>
</dbReference>
<keyword evidence="6" id="KW-1015">Disulfide bond</keyword>
<dbReference type="GO" id="GO:0005507">
    <property type="term" value="F:copper ion binding"/>
    <property type="evidence" value="ECO:0007669"/>
    <property type="project" value="InterPro"/>
</dbReference>
<dbReference type="InterPro" id="IPR001424">
    <property type="entry name" value="SOD_Cu_Zn_dom"/>
</dbReference>
<comment type="cofactor">
    <cofactor evidence="8">
        <name>Cu cation</name>
        <dbReference type="ChEBI" id="CHEBI:23378"/>
    </cofactor>
    <text evidence="8">Binds 1 copper ion per subunit.</text>
</comment>
<evidence type="ECO:0000313" key="10">
    <source>
        <dbReference type="EMBL" id="SUJ20841.1"/>
    </source>
</evidence>
<sequence>MKRNVVGVILLTVFVILAGCGKSNTKIPVSGNSTDMIKAPLINTEGTEMGEVTITEDNKGVTIRVVAEGLTPGTHGFHIHEKGECTPPTFESAGGHFNPTNKEHGFENPKGFHLGDLPNIQVEKDGTIDATVTTAEVTLQKGKENSILDEDGSTIMIHENADDYKTDPAGNAGDRIACAVIE</sequence>
<evidence type="ECO:0000256" key="2">
    <source>
        <dbReference type="ARBA" id="ARBA00022723"/>
    </source>
</evidence>
<keyword evidence="11" id="KW-1185">Reference proteome</keyword>
<protein>
    <recommendedName>
        <fullName evidence="8">Superoxide dismutase [Cu-Zn]</fullName>
        <ecNumber evidence="8">1.15.1.1</ecNumber>
    </recommendedName>
</protein>
<reference evidence="10 11" key="1">
    <citation type="submission" date="2018-06" db="EMBL/GenBank/DDBJ databases">
        <authorList>
            <consortium name="Pathogen Informatics"/>
            <person name="Doyle S."/>
        </authorList>
    </citation>
    <scope>NUCLEOTIDE SEQUENCE [LARGE SCALE GENOMIC DNA]</scope>
    <source>
        <strain evidence="11">ATCC 11859 / DSM 33 / NCIB 8841 / NCTC 4822</strain>
    </source>
</reference>
<dbReference type="SUPFAM" id="SSF49329">
    <property type="entry name" value="Cu,Zn superoxide dismutase-like"/>
    <property type="match status" value="1"/>
</dbReference>
<comment type="catalytic activity">
    <reaction evidence="8">
        <text>2 superoxide + 2 H(+) = H2O2 + O2</text>
        <dbReference type="Rhea" id="RHEA:20696"/>
        <dbReference type="ChEBI" id="CHEBI:15378"/>
        <dbReference type="ChEBI" id="CHEBI:15379"/>
        <dbReference type="ChEBI" id="CHEBI:16240"/>
        <dbReference type="ChEBI" id="CHEBI:18421"/>
        <dbReference type="EC" id="1.15.1.1"/>
    </reaction>
</comment>
<gene>
    <name evidence="10" type="primary">yojM</name>
    <name evidence="10" type="ORF">NCTC4822_03068</name>
</gene>
<dbReference type="InterPro" id="IPR036423">
    <property type="entry name" value="SOD-like_Cu/Zn_dom_sf"/>
</dbReference>
<dbReference type="EMBL" id="UGYZ01000002">
    <property type="protein sequence ID" value="SUJ20841.1"/>
    <property type="molecule type" value="Genomic_DNA"/>
</dbReference>
<evidence type="ECO:0000256" key="5">
    <source>
        <dbReference type="ARBA" id="ARBA00023008"/>
    </source>
</evidence>
<dbReference type="Pfam" id="PF00080">
    <property type="entry name" value="Sod_Cu"/>
    <property type="match status" value="1"/>
</dbReference>
<evidence type="ECO:0000256" key="8">
    <source>
        <dbReference type="RuleBase" id="RU000393"/>
    </source>
</evidence>
<dbReference type="InterPro" id="IPR024134">
    <property type="entry name" value="SOD_Cu/Zn_/chaperone"/>
</dbReference>
<accession>A0A380CHH3</accession>
<proteinExistence type="inferred from homology"/>
<dbReference type="CDD" id="cd00305">
    <property type="entry name" value="Cu-Zn_Superoxide_Dismutase"/>
    <property type="match status" value="1"/>
</dbReference>
<dbReference type="InterPro" id="IPR018152">
    <property type="entry name" value="SOD_Cu/Zn_BS"/>
</dbReference>
<keyword evidence="5 8" id="KW-0186">Copper</keyword>
<evidence type="ECO:0000259" key="9">
    <source>
        <dbReference type="Pfam" id="PF00080"/>
    </source>
</evidence>
<keyword evidence="4 8" id="KW-0862">Zinc</keyword>
<evidence type="ECO:0000256" key="6">
    <source>
        <dbReference type="ARBA" id="ARBA00023157"/>
    </source>
</evidence>
<dbReference type="AlphaFoldDB" id="A0A380CHH3"/>
<keyword evidence="3" id="KW-0732">Signal</keyword>
<dbReference type="RefSeq" id="WP_243835637.1">
    <property type="nucleotide sequence ID" value="NZ_CP038012.1"/>
</dbReference>
<dbReference type="FunFam" id="2.60.40.200:FF:000005">
    <property type="entry name" value="Superoxide dismutase [Cu-Zn]"/>
    <property type="match status" value="1"/>
</dbReference>
<comment type="function">
    <text evidence="7">Destroys radicals which are normally produced within the cells and which are toxic to biological systems. May play a role in favoring mycobacterial survival in phagocytes.</text>
</comment>
<evidence type="ECO:0000313" key="11">
    <source>
        <dbReference type="Proteomes" id="UP000254519"/>
    </source>
</evidence>
<dbReference type="Gene3D" id="2.60.40.200">
    <property type="entry name" value="Superoxide dismutase, copper/zinc binding domain"/>
    <property type="match status" value="1"/>
</dbReference>
<evidence type="ECO:0000256" key="1">
    <source>
        <dbReference type="ARBA" id="ARBA00010457"/>
    </source>
</evidence>
<dbReference type="PROSITE" id="PS00332">
    <property type="entry name" value="SOD_CU_ZN_2"/>
    <property type="match status" value="1"/>
</dbReference>
<comment type="similarity">
    <text evidence="1 8">Belongs to the Cu-Zn superoxide dismutase family.</text>
</comment>
<dbReference type="PANTHER" id="PTHR10003">
    <property type="entry name" value="SUPEROXIDE DISMUTASE CU-ZN -RELATED"/>
    <property type="match status" value="1"/>
</dbReference>
<name>A0A380CHH3_SPOPA</name>
<dbReference type="GO" id="GO:0004784">
    <property type="term" value="F:superoxide dismutase activity"/>
    <property type="evidence" value="ECO:0007669"/>
    <property type="project" value="UniProtKB-EC"/>
</dbReference>
<evidence type="ECO:0000256" key="3">
    <source>
        <dbReference type="ARBA" id="ARBA00022729"/>
    </source>
</evidence>